<organism evidence="1 2">
    <name type="scientific">Araneus ventricosus</name>
    <name type="common">Orbweaver spider</name>
    <name type="synonym">Epeira ventricosa</name>
    <dbReference type="NCBI Taxonomy" id="182803"/>
    <lineage>
        <taxon>Eukaryota</taxon>
        <taxon>Metazoa</taxon>
        <taxon>Ecdysozoa</taxon>
        <taxon>Arthropoda</taxon>
        <taxon>Chelicerata</taxon>
        <taxon>Arachnida</taxon>
        <taxon>Araneae</taxon>
        <taxon>Araneomorphae</taxon>
        <taxon>Entelegynae</taxon>
        <taxon>Araneoidea</taxon>
        <taxon>Araneidae</taxon>
        <taxon>Araneus</taxon>
    </lineage>
</organism>
<dbReference type="EMBL" id="BGPR01002388">
    <property type="protein sequence ID" value="GBM72597.1"/>
    <property type="molecule type" value="Genomic_DNA"/>
</dbReference>
<dbReference type="Proteomes" id="UP000499080">
    <property type="component" value="Unassembled WGS sequence"/>
</dbReference>
<reference evidence="1 2" key="1">
    <citation type="journal article" date="2019" name="Sci. Rep.">
        <title>Orb-weaving spider Araneus ventricosus genome elucidates the spidroin gene catalogue.</title>
        <authorList>
            <person name="Kono N."/>
            <person name="Nakamura H."/>
            <person name="Ohtoshi R."/>
            <person name="Moran D.A.P."/>
            <person name="Shinohara A."/>
            <person name="Yoshida Y."/>
            <person name="Fujiwara M."/>
            <person name="Mori M."/>
            <person name="Tomita M."/>
            <person name="Arakawa K."/>
        </authorList>
    </citation>
    <scope>NUCLEOTIDE SEQUENCE [LARGE SCALE GENOMIC DNA]</scope>
</reference>
<sequence length="124" mass="13786">MGTILKSFHNIAIDVRESTGLVTLVRLTSTSMQHEGYFDTDLVILNNGKMTRETYKSAPPPPIFCMTIAGPNLNSTRPTYTVNLYGIGFRTRNISSLKPIPYHHATAASITSDEAVGIWWQTRV</sequence>
<evidence type="ECO:0000313" key="1">
    <source>
        <dbReference type="EMBL" id="GBM72597.1"/>
    </source>
</evidence>
<evidence type="ECO:0000313" key="2">
    <source>
        <dbReference type="Proteomes" id="UP000499080"/>
    </source>
</evidence>
<protein>
    <submittedName>
        <fullName evidence="1">Uncharacterized protein</fullName>
    </submittedName>
</protein>
<dbReference type="AlphaFoldDB" id="A0A4Y2I4C2"/>
<gene>
    <name evidence="1" type="ORF">AVEN_107147_1</name>
</gene>
<comment type="caution">
    <text evidence="1">The sequence shown here is derived from an EMBL/GenBank/DDBJ whole genome shotgun (WGS) entry which is preliminary data.</text>
</comment>
<keyword evidence="2" id="KW-1185">Reference proteome</keyword>
<accession>A0A4Y2I4C2</accession>
<name>A0A4Y2I4C2_ARAVE</name>
<proteinExistence type="predicted"/>